<reference evidence="2 3" key="1">
    <citation type="journal article" date="2007" name="PLoS Pathog.">
        <title>Genome sequence of Babesia bovis and comparative analysis of apicomplexan hemoprotozoa.</title>
        <authorList>
            <person name="Brayton K.A."/>
            <person name="Lau A.O.T."/>
            <person name="Herndon D.R."/>
            <person name="Hannick L."/>
            <person name="Kappmeyer L.S."/>
            <person name="Berens S.J."/>
            <person name="Bidwell S.L."/>
            <person name="Brown W.C."/>
            <person name="Crabtree J."/>
            <person name="Fadrosh D."/>
            <person name="Feldblum T."/>
            <person name="Forberger H.A."/>
            <person name="Haas B.J."/>
            <person name="Howell J.M."/>
            <person name="Khouri H."/>
            <person name="Koo H."/>
            <person name="Mann D.J."/>
            <person name="Norimine J."/>
            <person name="Paulsen I.T."/>
            <person name="Radune D."/>
            <person name="Ren Q."/>
            <person name="Smith R.K. Jr."/>
            <person name="Suarez C.E."/>
            <person name="White O."/>
            <person name="Wortman J.R."/>
            <person name="Knowles D.P. Jr."/>
            <person name="McElwain T.F."/>
            <person name="Nene V.M."/>
        </authorList>
    </citation>
    <scope>NUCLEOTIDE SEQUENCE [LARGE SCALE GENOMIC DNA]</scope>
    <source>
        <strain evidence="2">T2Bo</strain>
    </source>
</reference>
<feature type="region of interest" description="Disordered" evidence="1">
    <location>
        <begin position="99"/>
        <end position="165"/>
    </location>
</feature>
<proteinExistence type="predicted"/>
<dbReference type="RefSeq" id="XP_001611788.1">
    <property type="nucleotide sequence ID" value="XM_001611738.1"/>
</dbReference>
<feature type="compositionally biased region" description="Basic and acidic residues" evidence="1">
    <location>
        <begin position="239"/>
        <end position="251"/>
    </location>
</feature>
<evidence type="ECO:0000256" key="1">
    <source>
        <dbReference type="SAM" id="MobiDB-lite"/>
    </source>
</evidence>
<feature type="compositionally biased region" description="Low complexity" evidence="1">
    <location>
        <begin position="534"/>
        <end position="550"/>
    </location>
</feature>
<organism evidence="2 3">
    <name type="scientific">Babesia bovis</name>
    <dbReference type="NCBI Taxonomy" id="5865"/>
    <lineage>
        <taxon>Eukaryota</taxon>
        <taxon>Sar</taxon>
        <taxon>Alveolata</taxon>
        <taxon>Apicomplexa</taxon>
        <taxon>Aconoidasida</taxon>
        <taxon>Piroplasmida</taxon>
        <taxon>Babesiidae</taxon>
        <taxon>Babesia</taxon>
    </lineage>
</organism>
<reference evidence="3" key="3">
    <citation type="journal article" date="2021" name="Int. J. Parasitol.">
        <title>Comparative analysis of gene expression between Babesia bovis blood stages and kinetes allowed by improved genome annotation.</title>
        <authorList>
            <person name="Ueti M.W."/>
            <person name="Johnson W.C."/>
            <person name="Kappmeyer L.S."/>
            <person name="Herndon D.R."/>
            <person name="Mousel M.R."/>
            <person name="Reif K.E."/>
            <person name="Taus N.S."/>
            <person name="Ifeonu O.O."/>
            <person name="Silva J.C."/>
            <person name="Suarez C.E."/>
            <person name="Brayton K.A."/>
        </authorList>
    </citation>
    <scope>NUCLEOTIDE SEQUENCE [LARGE SCALE GENOMIC DNA]</scope>
</reference>
<keyword evidence="3" id="KW-1185">Reference proteome</keyword>
<comment type="caution">
    <text evidence="2">The sequence shown here is derived from an EMBL/GenBank/DDBJ whole genome shotgun (WGS) entry which is preliminary data.</text>
</comment>
<dbReference type="VEuPathDB" id="PiroplasmaDB:BBOV_III006590"/>
<dbReference type="Proteomes" id="UP000002173">
    <property type="component" value="Unassembled WGS sequence"/>
</dbReference>
<dbReference type="AlphaFoldDB" id="A7ANT6"/>
<gene>
    <name evidence="2" type="ORF">BBOV_III006590</name>
</gene>
<feature type="compositionally biased region" description="Basic and acidic residues" evidence="1">
    <location>
        <begin position="107"/>
        <end position="116"/>
    </location>
</feature>
<accession>A7ANT6</accession>
<feature type="region of interest" description="Disordered" evidence="1">
    <location>
        <begin position="429"/>
        <end position="455"/>
    </location>
</feature>
<name>A7ANT6_BABBO</name>
<sequence length="709" mass="78545">MKPRRQDGNVNGRGIRRGSEAAIIKPENFYFRELDDDSSSFGLRCIDFISASTPSKRPNIFISADVLNRLDMFSMVASPVFHIPPNSLDCKAEEATVQDVSSSVAEPEEKSCDVDKPPLVPVDPPASPSKVKDCSKDVSTPSNDSSRRIRLRTPTSVSPASSSFSKKSTPIRMSLSFHLKGLFESAITSSTLSYISGDDLNLDDHSLDGHYNEVISNTVDGNEDDVCDRIIGKERNKVTDSGPKLEIKPSESDACAPDVVTSPVVTDSPKRPVGNQSECHKNESVIEETLDTGLKNEDASGNIGLCSEKVVDNPDIVDHMEKPGSLLPPLSTRIGMEVSVFMNKDSAPPSLKLNEDAVKPSSIPVKFEHKTTNPAPQILSKTQLMAVQSMYRKKRPLSNIASILPLGTDSIYKKTLDISKAPLNMKPTAVKGTKDTTPKRKTVTSLDTSKDADGQCKEASVSTVKEVDKLATKRADSSGIRNFNKEPIPRLSERRSSFNADRGIKPINTVIYMLQNGCNDESEGKRRHSTGNMSTSRSSSSQSRDTSVVSYRDRINQDYDLSNGPQPSGEPLLPHALTNGHLSDSRNDRGPARQSCKAGTGFIEEFMRSDSSNYKDRQCNRTGRFEWRSNGNWRSSSVSGYQRSMDHLYMPWRNEYVFGLSSRGHNSDNYRPYRDTLRPIMECHYQGLYKPEMYRRDDGQYGHRQCGGR</sequence>
<feature type="region of interest" description="Disordered" evidence="1">
    <location>
        <begin position="519"/>
        <end position="596"/>
    </location>
</feature>
<feature type="compositionally biased region" description="Pro residues" evidence="1">
    <location>
        <begin position="118"/>
        <end position="127"/>
    </location>
</feature>
<dbReference type="KEGG" id="bbo:BBOV_III006590"/>
<reference evidence="3" key="2">
    <citation type="journal article" date="2020" name="Data Brief">
        <title>Transcriptome dataset of Babesia bovis life stages within vertebrate and invertebrate hosts.</title>
        <authorList>
            <person name="Ueti M.W."/>
            <person name="Johnson W.C."/>
            <person name="Kappmeyer L.S."/>
            <person name="Herndon D.R."/>
            <person name="Mousel M.R."/>
            <person name="Reif K.E."/>
            <person name="Taus N.S."/>
            <person name="Ifeonu O.O."/>
            <person name="Silva J.C."/>
            <person name="Suarez C.E."/>
            <person name="Brayton K.A."/>
        </authorList>
    </citation>
    <scope>NUCLEOTIDE SEQUENCE [LARGE SCALE GENOMIC DNA]</scope>
</reference>
<dbReference type="InParanoid" id="A7ANT6"/>
<evidence type="ECO:0000313" key="2">
    <source>
        <dbReference type="EMBL" id="EDO08220.1"/>
    </source>
</evidence>
<evidence type="ECO:0000313" key="3">
    <source>
        <dbReference type="Proteomes" id="UP000002173"/>
    </source>
</evidence>
<dbReference type="EMBL" id="AAXT01000001">
    <property type="protein sequence ID" value="EDO08220.1"/>
    <property type="molecule type" value="Genomic_DNA"/>
</dbReference>
<feature type="compositionally biased region" description="Low complexity" evidence="1">
    <location>
        <begin position="153"/>
        <end position="165"/>
    </location>
</feature>
<feature type="region of interest" description="Disordered" evidence="1">
    <location>
        <begin position="239"/>
        <end position="280"/>
    </location>
</feature>
<protein>
    <submittedName>
        <fullName evidence="2">Uncharacterized protein</fullName>
    </submittedName>
</protein>
<dbReference type="GeneID" id="5480039"/>